<proteinExistence type="predicted"/>
<evidence type="ECO:0000256" key="2">
    <source>
        <dbReference type="SAM" id="Phobius"/>
    </source>
</evidence>
<keyword evidence="2" id="KW-1133">Transmembrane helix</keyword>
<gene>
    <name evidence="3" type="ORF">ACFO7U_16340</name>
</gene>
<evidence type="ECO:0000313" key="4">
    <source>
        <dbReference type="Proteomes" id="UP001595836"/>
    </source>
</evidence>
<keyword evidence="4" id="KW-1185">Reference proteome</keyword>
<feature type="transmembrane region" description="Helical" evidence="2">
    <location>
        <begin position="64"/>
        <end position="86"/>
    </location>
</feature>
<evidence type="ECO:0008006" key="5">
    <source>
        <dbReference type="Google" id="ProtNLM"/>
    </source>
</evidence>
<protein>
    <recommendedName>
        <fullName evidence="5">Serine/threonine protein kinase</fullName>
    </recommendedName>
</protein>
<name>A0ABV9PT94_9ACTN</name>
<dbReference type="EMBL" id="JBHSHP010000060">
    <property type="protein sequence ID" value="MFC4756342.1"/>
    <property type="molecule type" value="Genomic_DNA"/>
</dbReference>
<organism evidence="3 4">
    <name type="scientific">Dietzia aurantiaca</name>
    <dbReference type="NCBI Taxonomy" id="983873"/>
    <lineage>
        <taxon>Bacteria</taxon>
        <taxon>Bacillati</taxon>
        <taxon>Actinomycetota</taxon>
        <taxon>Actinomycetes</taxon>
        <taxon>Mycobacteriales</taxon>
        <taxon>Dietziaceae</taxon>
        <taxon>Dietzia</taxon>
    </lineage>
</organism>
<dbReference type="Proteomes" id="UP001595836">
    <property type="component" value="Unassembled WGS sequence"/>
</dbReference>
<dbReference type="RefSeq" id="WP_344993152.1">
    <property type="nucleotide sequence ID" value="NZ_BAABCD010000020.1"/>
</dbReference>
<keyword evidence="2" id="KW-0472">Membrane</keyword>
<sequence>MPMHYPPLADGTYRYGDEPRPLPSPEPGPDPVSPNSPPPTAPGLPGDAPPPAAPAGSSRPRGTVAAVAVVGGLALVVVAVVGMALFGPGADRSGPADTIRGPFPGSGPAQAPIPGPGEFTVDGTFTVVSTPADPVSGDRAGCDMPDSLSDIGEGTPLTLVEDHTGREIDARLAYDGGDLSSCMFTFQFPDVTPDGTLYLIELPGRGQLVYTEDELRAGVDISLGR</sequence>
<reference evidence="4" key="1">
    <citation type="journal article" date="2019" name="Int. J. Syst. Evol. Microbiol.">
        <title>The Global Catalogue of Microorganisms (GCM) 10K type strain sequencing project: providing services to taxonomists for standard genome sequencing and annotation.</title>
        <authorList>
            <consortium name="The Broad Institute Genomics Platform"/>
            <consortium name="The Broad Institute Genome Sequencing Center for Infectious Disease"/>
            <person name="Wu L."/>
            <person name="Ma J."/>
        </authorList>
    </citation>
    <scope>NUCLEOTIDE SEQUENCE [LARGE SCALE GENOMIC DNA]</scope>
    <source>
        <strain evidence="4">JCM 11882</strain>
    </source>
</reference>
<keyword evidence="2" id="KW-0812">Transmembrane</keyword>
<comment type="caution">
    <text evidence="3">The sequence shown here is derived from an EMBL/GenBank/DDBJ whole genome shotgun (WGS) entry which is preliminary data.</text>
</comment>
<feature type="region of interest" description="Disordered" evidence="1">
    <location>
        <begin position="1"/>
        <end position="59"/>
    </location>
</feature>
<feature type="compositionally biased region" description="Pro residues" evidence="1">
    <location>
        <begin position="21"/>
        <end position="53"/>
    </location>
</feature>
<accession>A0ABV9PT94</accession>
<evidence type="ECO:0000313" key="3">
    <source>
        <dbReference type="EMBL" id="MFC4756342.1"/>
    </source>
</evidence>
<evidence type="ECO:0000256" key="1">
    <source>
        <dbReference type="SAM" id="MobiDB-lite"/>
    </source>
</evidence>